<dbReference type="GO" id="GO:0006508">
    <property type="term" value="P:proteolysis"/>
    <property type="evidence" value="ECO:0007669"/>
    <property type="project" value="UniProtKB-KW"/>
</dbReference>
<evidence type="ECO:0000256" key="2">
    <source>
        <dbReference type="ARBA" id="ARBA00022729"/>
    </source>
</evidence>
<feature type="non-terminal residue" evidence="8">
    <location>
        <position position="1"/>
    </location>
</feature>
<dbReference type="PROSITE" id="PS50240">
    <property type="entry name" value="TRYPSIN_DOM"/>
    <property type="match status" value="1"/>
</dbReference>
<name>A0ABD0JCJ8_9CAEN</name>
<evidence type="ECO:0000256" key="6">
    <source>
        <dbReference type="ARBA" id="ARBA00023180"/>
    </source>
</evidence>
<keyword evidence="4" id="KW-0720">Serine protease</keyword>
<dbReference type="Gene3D" id="2.40.10.10">
    <property type="entry name" value="Trypsin-like serine proteases"/>
    <property type="match status" value="1"/>
</dbReference>
<protein>
    <recommendedName>
        <fullName evidence="7">Peptidase S1 domain-containing protein</fullName>
    </recommendedName>
</protein>
<dbReference type="Pfam" id="PF00089">
    <property type="entry name" value="Trypsin"/>
    <property type="match status" value="1"/>
</dbReference>
<reference evidence="8 9" key="1">
    <citation type="journal article" date="2023" name="Sci. Data">
        <title>Genome assembly of the Korean intertidal mud-creeper Batillaria attramentaria.</title>
        <authorList>
            <person name="Patra A.K."/>
            <person name="Ho P.T."/>
            <person name="Jun S."/>
            <person name="Lee S.J."/>
            <person name="Kim Y."/>
            <person name="Won Y.J."/>
        </authorList>
    </citation>
    <scope>NUCLEOTIDE SEQUENCE [LARGE SCALE GENOMIC DNA]</scope>
    <source>
        <strain evidence="8">Wonlab-2016</strain>
    </source>
</reference>
<dbReference type="GO" id="GO:0008236">
    <property type="term" value="F:serine-type peptidase activity"/>
    <property type="evidence" value="ECO:0007669"/>
    <property type="project" value="UniProtKB-KW"/>
</dbReference>
<dbReference type="InterPro" id="IPR043504">
    <property type="entry name" value="Peptidase_S1_PA_chymotrypsin"/>
</dbReference>
<evidence type="ECO:0000256" key="1">
    <source>
        <dbReference type="ARBA" id="ARBA00022670"/>
    </source>
</evidence>
<evidence type="ECO:0000313" key="8">
    <source>
        <dbReference type="EMBL" id="KAK7469740.1"/>
    </source>
</evidence>
<dbReference type="SUPFAM" id="SSF50494">
    <property type="entry name" value="Trypsin-like serine proteases"/>
    <property type="match status" value="1"/>
</dbReference>
<gene>
    <name evidence="8" type="ORF">BaRGS_00036222</name>
</gene>
<keyword evidence="1" id="KW-0645">Protease</keyword>
<evidence type="ECO:0000256" key="5">
    <source>
        <dbReference type="ARBA" id="ARBA00023157"/>
    </source>
</evidence>
<organism evidence="8 9">
    <name type="scientific">Batillaria attramentaria</name>
    <dbReference type="NCBI Taxonomy" id="370345"/>
    <lineage>
        <taxon>Eukaryota</taxon>
        <taxon>Metazoa</taxon>
        <taxon>Spiralia</taxon>
        <taxon>Lophotrochozoa</taxon>
        <taxon>Mollusca</taxon>
        <taxon>Gastropoda</taxon>
        <taxon>Caenogastropoda</taxon>
        <taxon>Sorbeoconcha</taxon>
        <taxon>Cerithioidea</taxon>
        <taxon>Batillariidae</taxon>
        <taxon>Batillaria</taxon>
    </lineage>
</organism>
<dbReference type="PANTHER" id="PTHR24253:SF144">
    <property type="entry name" value="CHYMOTRYPSIN-LIKE PROTEASE CTRL-1-RELATED"/>
    <property type="match status" value="1"/>
</dbReference>
<feature type="domain" description="Peptidase S1" evidence="7">
    <location>
        <begin position="1"/>
        <end position="87"/>
    </location>
</feature>
<keyword evidence="9" id="KW-1185">Reference proteome</keyword>
<evidence type="ECO:0000259" key="7">
    <source>
        <dbReference type="PROSITE" id="PS50240"/>
    </source>
</evidence>
<keyword evidence="5" id="KW-1015">Disulfide bond</keyword>
<dbReference type="AlphaFoldDB" id="A0ABD0JCJ8"/>
<accession>A0ABD0JCJ8</accession>
<keyword evidence="2" id="KW-0732">Signal</keyword>
<sequence length="115" mass="11951">GPQSDVRLKCSIKVYSREFWGTTILTGGSLNSHGYAGDSGGPLICTCGKEQVQAGIVSAGDGCGNADTPGVYTSTAFFHNWIRGATGTAPPASHQPRYGITLLYVLGIAALQTFL</sequence>
<dbReference type="EMBL" id="JACVVK020000505">
    <property type="protein sequence ID" value="KAK7469740.1"/>
    <property type="molecule type" value="Genomic_DNA"/>
</dbReference>
<keyword evidence="3" id="KW-0378">Hydrolase</keyword>
<dbReference type="Proteomes" id="UP001519460">
    <property type="component" value="Unassembled WGS sequence"/>
</dbReference>
<dbReference type="PANTHER" id="PTHR24253">
    <property type="entry name" value="TRANSMEMBRANE PROTEASE SERINE"/>
    <property type="match status" value="1"/>
</dbReference>
<proteinExistence type="predicted"/>
<keyword evidence="6" id="KW-0325">Glycoprotein</keyword>
<dbReference type="InterPro" id="IPR001254">
    <property type="entry name" value="Trypsin_dom"/>
</dbReference>
<evidence type="ECO:0000256" key="3">
    <source>
        <dbReference type="ARBA" id="ARBA00022801"/>
    </source>
</evidence>
<comment type="caution">
    <text evidence="8">The sequence shown here is derived from an EMBL/GenBank/DDBJ whole genome shotgun (WGS) entry which is preliminary data.</text>
</comment>
<evidence type="ECO:0000313" key="9">
    <source>
        <dbReference type="Proteomes" id="UP001519460"/>
    </source>
</evidence>
<evidence type="ECO:0000256" key="4">
    <source>
        <dbReference type="ARBA" id="ARBA00022825"/>
    </source>
</evidence>
<dbReference type="InterPro" id="IPR009003">
    <property type="entry name" value="Peptidase_S1_PA"/>
</dbReference>